<keyword evidence="4 9" id="KW-0997">Cell inner membrane</keyword>
<dbReference type="GO" id="GO:0005886">
    <property type="term" value="C:plasma membrane"/>
    <property type="evidence" value="ECO:0007669"/>
    <property type="project" value="UniProtKB-SubCell"/>
</dbReference>
<dbReference type="AlphaFoldDB" id="A0A934IS41"/>
<evidence type="ECO:0000313" key="12">
    <source>
        <dbReference type="Proteomes" id="UP000609531"/>
    </source>
</evidence>
<keyword evidence="12" id="KW-1185">Reference proteome</keyword>
<dbReference type="Pfam" id="PF04290">
    <property type="entry name" value="DctQ"/>
    <property type="match status" value="1"/>
</dbReference>
<protein>
    <recommendedName>
        <fullName evidence="9">TRAP transporter small permease protein</fullName>
    </recommendedName>
</protein>
<dbReference type="InterPro" id="IPR055348">
    <property type="entry name" value="DctQ"/>
</dbReference>
<dbReference type="EMBL" id="JAEKJA010000019">
    <property type="protein sequence ID" value="MBJ3777665.1"/>
    <property type="molecule type" value="Genomic_DNA"/>
</dbReference>
<organism evidence="11 12">
    <name type="scientific">Acuticoccus mangrovi</name>
    <dbReference type="NCBI Taxonomy" id="2796142"/>
    <lineage>
        <taxon>Bacteria</taxon>
        <taxon>Pseudomonadati</taxon>
        <taxon>Pseudomonadota</taxon>
        <taxon>Alphaproteobacteria</taxon>
        <taxon>Hyphomicrobiales</taxon>
        <taxon>Amorphaceae</taxon>
        <taxon>Acuticoccus</taxon>
    </lineage>
</organism>
<accession>A0A934IS41</accession>
<name>A0A934IS41_9HYPH</name>
<evidence type="ECO:0000256" key="6">
    <source>
        <dbReference type="ARBA" id="ARBA00022989"/>
    </source>
</evidence>
<dbReference type="GO" id="GO:0015740">
    <property type="term" value="P:C4-dicarboxylate transport"/>
    <property type="evidence" value="ECO:0007669"/>
    <property type="project" value="TreeGrafter"/>
</dbReference>
<evidence type="ECO:0000256" key="3">
    <source>
        <dbReference type="ARBA" id="ARBA00022475"/>
    </source>
</evidence>
<feature type="domain" description="Tripartite ATP-independent periplasmic transporters DctQ component" evidence="10">
    <location>
        <begin position="23"/>
        <end position="144"/>
    </location>
</feature>
<feature type="transmembrane region" description="Helical" evidence="9">
    <location>
        <begin position="86"/>
        <end position="105"/>
    </location>
</feature>
<evidence type="ECO:0000259" key="10">
    <source>
        <dbReference type="Pfam" id="PF04290"/>
    </source>
</evidence>
<comment type="similarity">
    <text evidence="8 9">Belongs to the TRAP transporter small permease family.</text>
</comment>
<feature type="transmembrane region" description="Helical" evidence="9">
    <location>
        <begin position="7"/>
        <end position="27"/>
    </location>
</feature>
<gene>
    <name evidence="11" type="ORF">JCR33_18310</name>
</gene>
<comment type="caution">
    <text evidence="11">The sequence shown here is derived from an EMBL/GenBank/DDBJ whole genome shotgun (WGS) entry which is preliminary data.</text>
</comment>
<evidence type="ECO:0000256" key="7">
    <source>
        <dbReference type="ARBA" id="ARBA00023136"/>
    </source>
</evidence>
<evidence type="ECO:0000256" key="1">
    <source>
        <dbReference type="ARBA" id="ARBA00004429"/>
    </source>
</evidence>
<sequence>MSRIASVVADVLGAVVVALFATLMALTLLQVVNRYLIGAQLFWTEEVIRLTLVWVVLLATPVALYRRQEIKVDLLPLPAGLERGKVFLATAASVAFCIILARTGYDFTMRAVNGMSITLGVSRAWFYVPIPLGAGLSVLALILRPAESASDGGVPAHPETP</sequence>
<evidence type="ECO:0000256" key="9">
    <source>
        <dbReference type="RuleBase" id="RU369079"/>
    </source>
</evidence>
<dbReference type="PANTHER" id="PTHR35011:SF2">
    <property type="entry name" value="2,3-DIKETO-L-GULONATE TRAP TRANSPORTER SMALL PERMEASE PROTEIN YIAM"/>
    <property type="match status" value="1"/>
</dbReference>
<keyword evidence="7 9" id="KW-0472">Membrane</keyword>
<comment type="subcellular location">
    <subcellularLocation>
        <location evidence="1 9">Cell inner membrane</location>
        <topology evidence="1 9">Multi-pass membrane protein</topology>
    </subcellularLocation>
</comment>
<comment type="subunit">
    <text evidence="9">The complex comprises the extracytoplasmic solute receptor protein and the two transmembrane proteins.</text>
</comment>
<keyword evidence="2 9" id="KW-0813">Transport</keyword>
<dbReference type="InterPro" id="IPR007387">
    <property type="entry name" value="TRAP_DctQ"/>
</dbReference>
<dbReference type="RefSeq" id="WP_198883573.1">
    <property type="nucleotide sequence ID" value="NZ_JAEKJA010000019.1"/>
</dbReference>
<evidence type="ECO:0000313" key="11">
    <source>
        <dbReference type="EMBL" id="MBJ3777665.1"/>
    </source>
</evidence>
<feature type="transmembrane region" description="Helical" evidence="9">
    <location>
        <begin position="47"/>
        <end position="65"/>
    </location>
</feature>
<dbReference type="Proteomes" id="UP000609531">
    <property type="component" value="Unassembled WGS sequence"/>
</dbReference>
<evidence type="ECO:0000256" key="2">
    <source>
        <dbReference type="ARBA" id="ARBA00022448"/>
    </source>
</evidence>
<dbReference type="GO" id="GO:0022857">
    <property type="term" value="F:transmembrane transporter activity"/>
    <property type="evidence" value="ECO:0007669"/>
    <property type="project" value="UniProtKB-UniRule"/>
</dbReference>
<keyword evidence="3" id="KW-1003">Cell membrane</keyword>
<dbReference type="PANTHER" id="PTHR35011">
    <property type="entry name" value="2,3-DIKETO-L-GULONATE TRAP TRANSPORTER SMALL PERMEASE PROTEIN YIAM"/>
    <property type="match status" value="1"/>
</dbReference>
<feature type="transmembrane region" description="Helical" evidence="9">
    <location>
        <begin position="125"/>
        <end position="143"/>
    </location>
</feature>
<evidence type="ECO:0000256" key="4">
    <source>
        <dbReference type="ARBA" id="ARBA00022519"/>
    </source>
</evidence>
<evidence type="ECO:0000256" key="8">
    <source>
        <dbReference type="ARBA" id="ARBA00038436"/>
    </source>
</evidence>
<proteinExistence type="inferred from homology"/>
<reference evidence="11" key="1">
    <citation type="submission" date="2020-12" db="EMBL/GenBank/DDBJ databases">
        <title>Bacterial taxonomy.</title>
        <authorList>
            <person name="Pan X."/>
        </authorList>
    </citation>
    <scope>NUCLEOTIDE SEQUENCE</scope>
    <source>
        <strain evidence="11">B2012</strain>
    </source>
</reference>
<keyword evidence="6 9" id="KW-1133">Transmembrane helix</keyword>
<keyword evidence="5 9" id="KW-0812">Transmembrane</keyword>
<comment type="function">
    <text evidence="9">Part of the tripartite ATP-independent periplasmic (TRAP) transport system.</text>
</comment>
<evidence type="ECO:0000256" key="5">
    <source>
        <dbReference type="ARBA" id="ARBA00022692"/>
    </source>
</evidence>